<evidence type="ECO:0000313" key="2">
    <source>
        <dbReference type="Proteomes" id="UP000276101"/>
    </source>
</evidence>
<accession>A0A386KGJ3</accession>
<dbReference type="RefSeq" id="YP_010098982.1">
    <property type="nucleotide sequence ID" value="NC_055771.1"/>
</dbReference>
<dbReference type="GeneID" id="65116657"/>
<proteinExistence type="predicted"/>
<sequence>MCALCGCRVCGWISGSVVESGCAARERESVAVLDAGKVSG</sequence>
<organism evidence="1 2">
    <name type="scientific">Gordonia phage Emianna</name>
    <dbReference type="NCBI Taxonomy" id="2315530"/>
    <lineage>
        <taxon>Viruses</taxon>
        <taxon>Duplodnaviria</taxon>
        <taxon>Heunggongvirae</taxon>
        <taxon>Uroviricota</taxon>
        <taxon>Caudoviricetes</taxon>
        <taxon>Zierdtviridae</taxon>
        <taxon>Emilbogenvirinae</taxon>
        <taxon>Foxborovirus</taxon>
        <taxon>Foxborovirus emianna</taxon>
    </lineage>
</organism>
<dbReference type="EMBL" id="MH779501">
    <property type="protein sequence ID" value="AYD83477.1"/>
    <property type="molecule type" value="Genomic_DNA"/>
</dbReference>
<evidence type="ECO:0000313" key="1">
    <source>
        <dbReference type="EMBL" id="AYD83477.1"/>
    </source>
</evidence>
<reference evidence="1 2" key="1">
    <citation type="submission" date="2018-08" db="EMBL/GenBank/DDBJ databases">
        <authorList>
            <person name="Conover I."/>
            <person name="Larosa D."/>
            <person name="Mckinnon K."/>
            <person name="Vanderploeg E."/>
            <person name="Magennis E."/>
            <person name="Huttelmaier S.A."/>
            <person name="Tobiason D.M."/>
            <person name="Delesalle V.A."/>
            <person name="Garlena R.A."/>
            <person name="Russell D.A."/>
            <person name="Pope W.H."/>
            <person name="Jacobs-Sera D."/>
            <person name="Hatfull G.F."/>
        </authorList>
    </citation>
    <scope>NUCLEOTIDE SEQUENCE [LARGE SCALE GENOMIC DNA]</scope>
</reference>
<protein>
    <submittedName>
        <fullName evidence="1">Uncharacterized protein</fullName>
    </submittedName>
</protein>
<gene>
    <name evidence="1" type="primary">94</name>
    <name evidence="1" type="ORF">SEA_EMIANNA_94</name>
</gene>
<keyword evidence="2" id="KW-1185">Reference proteome</keyword>
<dbReference type="KEGG" id="vg:65116657"/>
<dbReference type="Proteomes" id="UP000276101">
    <property type="component" value="Genome"/>
</dbReference>
<name>A0A386KGJ3_9CAUD</name>